<evidence type="ECO:0000313" key="3">
    <source>
        <dbReference type="Proteomes" id="UP001596274"/>
    </source>
</evidence>
<evidence type="ECO:0008006" key="4">
    <source>
        <dbReference type="Google" id="ProtNLM"/>
    </source>
</evidence>
<reference evidence="2 3" key="1">
    <citation type="journal article" date="2019" name="Int. J. Syst. Evol. Microbiol.">
        <title>The Global Catalogue of Microorganisms (GCM) 10K type strain sequencing project: providing services to taxonomists for standard genome sequencing and annotation.</title>
        <authorList>
            <consortium name="The Broad Institute Genomics Platform"/>
            <consortium name="The Broad Institute Genome Sequencing Center for Infectious Disease"/>
            <person name="Wu L."/>
            <person name="Ma J."/>
        </authorList>
    </citation>
    <scope>NUCLEOTIDE SEQUENCE [LARGE SCALE GENOMIC DNA]</scope>
    <source>
        <strain evidence="2 3">PJ61</strain>
    </source>
</reference>
<feature type="transmembrane region" description="Helical" evidence="1">
    <location>
        <begin position="21"/>
        <end position="43"/>
    </location>
</feature>
<accession>A0ABD5SZH4</accession>
<dbReference type="Proteomes" id="UP001596274">
    <property type="component" value="Unassembled WGS sequence"/>
</dbReference>
<evidence type="ECO:0000313" key="2">
    <source>
        <dbReference type="EMBL" id="MFC6770640.1"/>
    </source>
</evidence>
<gene>
    <name evidence="2" type="ORF">ACFQDD_03720</name>
</gene>
<keyword evidence="1" id="KW-1133">Transmembrane helix</keyword>
<evidence type="ECO:0000256" key="1">
    <source>
        <dbReference type="SAM" id="Phobius"/>
    </source>
</evidence>
<sequence length="160" mass="17172">MEYIGDGQVWRYLFGDRLPRWTVIGSVVSLLALASVGFLLGMGVRLYEFWGWLVIVPGTAVIAGILGAGFVPTVGSLWLISLWGYVFPPLVGYLTGEWMGAGRYTSPRMLGFAYGSARAELLGGLETSVNFGLALAVIVGTTGYVAGSVIQWMATRIRSA</sequence>
<protein>
    <recommendedName>
        <fullName evidence="4">ABC transporter permease</fullName>
    </recommendedName>
</protein>
<feature type="transmembrane region" description="Helical" evidence="1">
    <location>
        <begin position="49"/>
        <end position="70"/>
    </location>
</feature>
<keyword evidence="1" id="KW-0472">Membrane</keyword>
<keyword evidence="3" id="KW-1185">Reference proteome</keyword>
<proteinExistence type="predicted"/>
<name>A0ABD5SZH4_9EURY</name>
<dbReference type="EMBL" id="JBHSWT010000103">
    <property type="protein sequence ID" value="MFC6770640.1"/>
    <property type="molecule type" value="Genomic_DNA"/>
</dbReference>
<keyword evidence="1" id="KW-0812">Transmembrane</keyword>
<comment type="caution">
    <text evidence="2">The sequence shown here is derived from an EMBL/GenBank/DDBJ whole genome shotgun (WGS) entry which is preliminary data.</text>
</comment>
<feature type="transmembrane region" description="Helical" evidence="1">
    <location>
        <begin position="77"/>
        <end position="96"/>
    </location>
</feature>
<organism evidence="2 3">
    <name type="scientific">Halorubrum pallidum</name>
    <dbReference type="NCBI Taxonomy" id="1526114"/>
    <lineage>
        <taxon>Archaea</taxon>
        <taxon>Methanobacteriati</taxon>
        <taxon>Methanobacteriota</taxon>
        <taxon>Stenosarchaea group</taxon>
        <taxon>Halobacteria</taxon>
        <taxon>Halobacteriales</taxon>
        <taxon>Haloferacaceae</taxon>
        <taxon>Halorubrum</taxon>
    </lineage>
</organism>
<feature type="transmembrane region" description="Helical" evidence="1">
    <location>
        <begin position="131"/>
        <end position="154"/>
    </location>
</feature>
<dbReference type="AlphaFoldDB" id="A0ABD5SZH4"/>